<protein>
    <submittedName>
        <fullName evidence="5">Winged helix-turn-helix transcriptional regulator</fullName>
    </submittedName>
</protein>
<evidence type="ECO:0000313" key="6">
    <source>
        <dbReference type="Proteomes" id="UP001601059"/>
    </source>
</evidence>
<comment type="caution">
    <text evidence="5">The sequence shown here is derived from an EMBL/GenBank/DDBJ whole genome shotgun (WGS) entry which is preliminary data.</text>
</comment>
<dbReference type="PROSITE" id="PS51118">
    <property type="entry name" value="HTH_HXLR"/>
    <property type="match status" value="1"/>
</dbReference>
<dbReference type="PANTHER" id="PTHR33204:SF29">
    <property type="entry name" value="TRANSCRIPTIONAL REGULATOR"/>
    <property type="match status" value="1"/>
</dbReference>
<dbReference type="Proteomes" id="UP001601059">
    <property type="component" value="Unassembled WGS sequence"/>
</dbReference>
<sequence>MKREMYNCPVEITVEVMGGKWKSRIMWHLSKKPYRYGELRQLIPNITQKMLTQSLRELEEDGLIMRDIYQEKIPRVEYYLTEYGESTTPLLQLMSEWGKQHKKRTLEIENEILENEDAN</sequence>
<dbReference type="EMBL" id="JBIACK010000003">
    <property type="protein sequence ID" value="MFE8700672.1"/>
    <property type="molecule type" value="Genomic_DNA"/>
</dbReference>
<gene>
    <name evidence="5" type="ORF">ACFYKX_08610</name>
</gene>
<keyword evidence="1" id="KW-0805">Transcription regulation</keyword>
<evidence type="ECO:0000256" key="1">
    <source>
        <dbReference type="ARBA" id="ARBA00023015"/>
    </source>
</evidence>
<keyword evidence="2" id="KW-0238">DNA-binding</keyword>
<dbReference type="RefSeq" id="WP_389360084.1">
    <property type="nucleotide sequence ID" value="NZ_JBIACK010000003.1"/>
</dbReference>
<dbReference type="InterPro" id="IPR036388">
    <property type="entry name" value="WH-like_DNA-bd_sf"/>
</dbReference>
<dbReference type="Pfam" id="PF01638">
    <property type="entry name" value="HxlR"/>
    <property type="match status" value="1"/>
</dbReference>
<keyword evidence="6" id="KW-1185">Reference proteome</keyword>
<name>A0ABW6KAU0_9BACI</name>
<evidence type="ECO:0000259" key="4">
    <source>
        <dbReference type="PROSITE" id="PS51118"/>
    </source>
</evidence>
<evidence type="ECO:0000256" key="2">
    <source>
        <dbReference type="ARBA" id="ARBA00023125"/>
    </source>
</evidence>
<dbReference type="InterPro" id="IPR036390">
    <property type="entry name" value="WH_DNA-bd_sf"/>
</dbReference>
<dbReference type="PANTHER" id="PTHR33204">
    <property type="entry name" value="TRANSCRIPTIONAL REGULATOR, MARR FAMILY"/>
    <property type="match status" value="1"/>
</dbReference>
<evidence type="ECO:0000313" key="5">
    <source>
        <dbReference type="EMBL" id="MFE8700672.1"/>
    </source>
</evidence>
<dbReference type="SUPFAM" id="SSF46785">
    <property type="entry name" value="Winged helix' DNA-binding domain"/>
    <property type="match status" value="1"/>
</dbReference>
<dbReference type="Gene3D" id="1.10.10.10">
    <property type="entry name" value="Winged helix-like DNA-binding domain superfamily/Winged helix DNA-binding domain"/>
    <property type="match status" value="1"/>
</dbReference>
<dbReference type="InterPro" id="IPR002577">
    <property type="entry name" value="HTH_HxlR"/>
</dbReference>
<keyword evidence="3" id="KW-0804">Transcription</keyword>
<accession>A0ABW6KAU0</accession>
<feature type="domain" description="HTH hxlR-type" evidence="4">
    <location>
        <begin position="8"/>
        <end position="106"/>
    </location>
</feature>
<reference evidence="5 6" key="1">
    <citation type="submission" date="2024-08" db="EMBL/GenBank/DDBJ databases">
        <title>Two novel Cytobacillus novel species.</title>
        <authorList>
            <person name="Liu G."/>
        </authorList>
    </citation>
    <scope>NUCLEOTIDE SEQUENCE [LARGE SCALE GENOMIC DNA]</scope>
    <source>
        <strain evidence="5 6">FJAT-54145</strain>
    </source>
</reference>
<proteinExistence type="predicted"/>
<organism evidence="5 6">
    <name type="scientific">Cytobacillus spartinae</name>
    <dbReference type="NCBI Taxonomy" id="3299023"/>
    <lineage>
        <taxon>Bacteria</taxon>
        <taxon>Bacillati</taxon>
        <taxon>Bacillota</taxon>
        <taxon>Bacilli</taxon>
        <taxon>Bacillales</taxon>
        <taxon>Bacillaceae</taxon>
        <taxon>Cytobacillus</taxon>
    </lineage>
</organism>
<evidence type="ECO:0000256" key="3">
    <source>
        <dbReference type="ARBA" id="ARBA00023163"/>
    </source>
</evidence>